<dbReference type="PANTHER" id="PTHR31876:SF26">
    <property type="entry name" value="PROTEIN LIKE COV 2"/>
    <property type="match status" value="1"/>
</dbReference>
<name>A0ABD6DZ38_9EURY</name>
<organism evidence="3 4">
    <name type="scientific">Halobellus litoreus</name>
    <dbReference type="NCBI Taxonomy" id="755310"/>
    <lineage>
        <taxon>Archaea</taxon>
        <taxon>Methanobacteriati</taxon>
        <taxon>Methanobacteriota</taxon>
        <taxon>Stenosarchaea group</taxon>
        <taxon>Halobacteria</taxon>
        <taxon>Halobacteriales</taxon>
        <taxon>Haloferacaceae</taxon>
        <taxon>Halobellus</taxon>
    </lineage>
</organism>
<evidence type="ECO:0000256" key="1">
    <source>
        <dbReference type="SAM" id="MobiDB-lite"/>
    </source>
</evidence>
<comment type="caution">
    <text evidence="3">The sequence shown here is derived from an EMBL/GenBank/DDBJ whole genome shotgun (WGS) entry which is preliminary data.</text>
</comment>
<feature type="compositionally biased region" description="Basic and acidic residues" evidence="1">
    <location>
        <begin position="264"/>
        <end position="307"/>
    </location>
</feature>
<evidence type="ECO:0000256" key="2">
    <source>
        <dbReference type="SAM" id="Phobius"/>
    </source>
</evidence>
<protein>
    <submittedName>
        <fullName evidence="3">DUF502 domain-containing protein</fullName>
    </submittedName>
</protein>
<evidence type="ECO:0000313" key="4">
    <source>
        <dbReference type="Proteomes" id="UP001597092"/>
    </source>
</evidence>
<feature type="transmembrane region" description="Helical" evidence="2">
    <location>
        <begin position="21"/>
        <end position="47"/>
    </location>
</feature>
<feature type="transmembrane region" description="Helical" evidence="2">
    <location>
        <begin position="81"/>
        <end position="101"/>
    </location>
</feature>
<feature type="compositionally biased region" description="Acidic residues" evidence="1">
    <location>
        <begin position="308"/>
        <end position="319"/>
    </location>
</feature>
<gene>
    <name evidence="3" type="ORF">ACFSAS_13150</name>
</gene>
<proteinExistence type="predicted"/>
<dbReference type="EMBL" id="JBHUDP010000005">
    <property type="protein sequence ID" value="MFD1686561.1"/>
    <property type="molecule type" value="Genomic_DNA"/>
</dbReference>
<accession>A0ABD6DZ38</accession>
<keyword evidence="2" id="KW-0472">Membrane</keyword>
<dbReference type="InterPro" id="IPR007462">
    <property type="entry name" value="COV1-like"/>
</dbReference>
<dbReference type="RefSeq" id="WP_256305891.1">
    <property type="nucleotide sequence ID" value="NZ_JANHAW010000001.1"/>
</dbReference>
<dbReference type="AlphaFoldDB" id="A0ABD6DZ38"/>
<feature type="region of interest" description="Disordered" evidence="1">
    <location>
        <begin position="249"/>
        <end position="319"/>
    </location>
</feature>
<dbReference type="Pfam" id="PF04367">
    <property type="entry name" value="DUF502"/>
    <property type="match status" value="1"/>
</dbReference>
<dbReference type="PANTHER" id="PTHR31876">
    <property type="entry name" value="COV-LIKE PROTEIN 1"/>
    <property type="match status" value="1"/>
</dbReference>
<sequence>MSDARPDVPSMRGVRRSMYDVLREAFISGLAVVIPLVITVAVFLFLFNALYGYLNLFSEAIVALPVVSLIPEVLNVSPETVVEAAVPVVVFGSVLGIGLVVNSSRYGERAVEYFDYVMVQIPGVGSVYESFRRMSDVVLESDAENFREVKLVEFPHEGAYTIGFVTTETPEVLRSAAGHEEMYTLFLPLAPNPVMGGHLVHLPESRVMDVEMSVEEGVQAIVTSGVAMTDRGDAGLSPEELNSLSLNEAGSAETDSGSAADSNGDPRTESTDDRDDEPTLRYDDRIDPEHAETPRDLVRRTRSKNSDETDETEEADGSG</sequence>
<dbReference type="Proteomes" id="UP001597092">
    <property type="component" value="Unassembled WGS sequence"/>
</dbReference>
<feature type="transmembrane region" description="Helical" evidence="2">
    <location>
        <begin position="53"/>
        <end position="74"/>
    </location>
</feature>
<keyword evidence="4" id="KW-1185">Reference proteome</keyword>
<keyword evidence="2" id="KW-0812">Transmembrane</keyword>
<evidence type="ECO:0000313" key="3">
    <source>
        <dbReference type="EMBL" id="MFD1686561.1"/>
    </source>
</evidence>
<reference evidence="3 4" key="1">
    <citation type="journal article" date="2019" name="Int. J. Syst. Evol. Microbiol.">
        <title>The Global Catalogue of Microorganisms (GCM) 10K type strain sequencing project: providing services to taxonomists for standard genome sequencing and annotation.</title>
        <authorList>
            <consortium name="The Broad Institute Genomics Platform"/>
            <consortium name="The Broad Institute Genome Sequencing Center for Infectious Disease"/>
            <person name="Wu L."/>
            <person name="Ma J."/>
        </authorList>
    </citation>
    <scope>NUCLEOTIDE SEQUENCE [LARGE SCALE GENOMIC DNA]</scope>
    <source>
        <strain evidence="3 4">CGMCC 1.10387</strain>
    </source>
</reference>
<keyword evidence="2" id="KW-1133">Transmembrane helix</keyword>